<gene>
    <name evidence="1" type="ORF">METZ01_LOCUS102681</name>
</gene>
<dbReference type="EMBL" id="UINC01011274">
    <property type="protein sequence ID" value="SVA49827.1"/>
    <property type="molecule type" value="Genomic_DNA"/>
</dbReference>
<evidence type="ECO:0000313" key="1">
    <source>
        <dbReference type="EMBL" id="SVA49827.1"/>
    </source>
</evidence>
<name>A0A381WCY8_9ZZZZ</name>
<proteinExistence type="predicted"/>
<protein>
    <submittedName>
        <fullName evidence="1">Uncharacterized protein</fullName>
    </submittedName>
</protein>
<sequence>MNPNIQANMIALPPANKEPSPSSFAGPLNFMKTKNKINKIATSQIAKSFAPSMAPIARPKKPHMNGILRMVTRDIRTGFERYTGVSAFAI</sequence>
<reference evidence="1" key="1">
    <citation type="submission" date="2018-05" db="EMBL/GenBank/DDBJ databases">
        <authorList>
            <person name="Lanie J.A."/>
            <person name="Ng W.-L."/>
            <person name="Kazmierczak K.M."/>
            <person name="Andrzejewski T.M."/>
            <person name="Davidsen T.M."/>
            <person name="Wayne K.J."/>
            <person name="Tettelin H."/>
            <person name="Glass J.I."/>
            <person name="Rusch D."/>
            <person name="Podicherti R."/>
            <person name="Tsui H.-C.T."/>
            <person name="Winkler M.E."/>
        </authorList>
    </citation>
    <scope>NUCLEOTIDE SEQUENCE</scope>
</reference>
<accession>A0A381WCY8</accession>
<dbReference type="AlphaFoldDB" id="A0A381WCY8"/>
<organism evidence="1">
    <name type="scientific">marine metagenome</name>
    <dbReference type="NCBI Taxonomy" id="408172"/>
    <lineage>
        <taxon>unclassified sequences</taxon>
        <taxon>metagenomes</taxon>
        <taxon>ecological metagenomes</taxon>
    </lineage>
</organism>